<feature type="domain" description="GmrSD restriction endonucleases N-terminal" evidence="1">
    <location>
        <begin position="15"/>
        <end position="240"/>
    </location>
</feature>
<accession>A0A5J4RHI0</accession>
<organism evidence="2">
    <name type="scientific">termite gut metagenome</name>
    <dbReference type="NCBI Taxonomy" id="433724"/>
    <lineage>
        <taxon>unclassified sequences</taxon>
        <taxon>metagenomes</taxon>
        <taxon>organismal metagenomes</taxon>
    </lineage>
</organism>
<protein>
    <recommendedName>
        <fullName evidence="1">GmrSD restriction endonucleases N-terminal domain-containing protein</fullName>
    </recommendedName>
</protein>
<dbReference type="PANTHER" id="PTHR35149">
    <property type="entry name" value="SLL5132 PROTEIN"/>
    <property type="match status" value="1"/>
</dbReference>
<comment type="caution">
    <text evidence="2">The sequence shown here is derived from an EMBL/GenBank/DDBJ whole genome shotgun (WGS) entry which is preliminary data.</text>
</comment>
<dbReference type="AlphaFoldDB" id="A0A5J4RHI0"/>
<dbReference type="InterPro" id="IPR004919">
    <property type="entry name" value="GmrSD_N"/>
</dbReference>
<proteinExistence type="predicted"/>
<sequence>MTMNNSGERLSFFQLLAERDYIIEIPKIQRDYAQGRKTAKDIRTDFLDALYNYLDENEPNRDLDFIYGSLSNDVFTPLDGQQRLTTLFLLHWYLANISDEKAVLTDNFLKDGKSKFVYQTRPSSSEFCTELIRSDIFNHLKRADKGKDNTLSKTIKNEGWFFLSWENDPTISSMLSMIDAINTKFKDRQDFHERLFDLDKRIITFQMLYLNEYRLTDDLYIKMNSRGEPLTSFETFKAKLEQYLKNNFAKERYGGKFLADYISDNIDTKWADLFWQYKDEKKFIFDSQLMAFIHFILGCSYVEYCDPKSDTKTLETVFDTDASSSAKHFSFNKYKELGAITKEAILFIVHTLDVLHNRNSKIKSHFDFHAFDAHSAFTDIINSNNVTYAQRIRFYAYLLALINNNNIDSQQLFQWVRVVCNLTENTYIDNVSDAASLIKQVKSIYSLVVQKYNGDILSYLSDDNKISVFPSWQTDEEKIKAVLIRKSVEWEELIYRSERHEYFKGQIGFLLEFSDIRDGYFHDKSLSWNITEEQKYFDSMNTFSEKAIALFNEVLNDSSKVVVECLLERALLAKGDYLILASANRKNFANRRGHRDYSWKRLLRYDKDHFLKREFCKELINDLSLKINIVDNLRHIIDSYNENDWRKPFIENSGVIKYCGQGFITKKSDTDIMLLGQSQLNHYHAELQTYYMYISLRDKFKGIDYNYLKNSEDSPFLYYNFKLDRKGFQVAVYYDNNEVESPQYQIGLMSTKNKPDNKVDFDKISDIINQFRFKEHLDWGGYWYFCNEYNKAANKASKILQYLIGNM</sequence>
<dbReference type="PANTHER" id="PTHR35149:SF1">
    <property type="entry name" value="DUF5655 DOMAIN-CONTAINING PROTEIN"/>
    <property type="match status" value="1"/>
</dbReference>
<evidence type="ECO:0000313" key="2">
    <source>
        <dbReference type="EMBL" id="KAA6332934.1"/>
    </source>
</evidence>
<reference evidence="2" key="1">
    <citation type="submission" date="2019-03" db="EMBL/GenBank/DDBJ databases">
        <title>Single cell metagenomics reveals metabolic interactions within the superorganism composed of flagellate Streblomastix strix and complex community of Bacteroidetes bacteria on its surface.</title>
        <authorList>
            <person name="Treitli S.C."/>
            <person name="Kolisko M."/>
            <person name="Husnik F."/>
            <person name="Keeling P."/>
            <person name="Hampl V."/>
        </authorList>
    </citation>
    <scope>NUCLEOTIDE SEQUENCE</scope>
    <source>
        <strain evidence="2">STM</strain>
    </source>
</reference>
<dbReference type="EMBL" id="SNRY01001176">
    <property type="protein sequence ID" value="KAA6332934.1"/>
    <property type="molecule type" value="Genomic_DNA"/>
</dbReference>
<name>A0A5J4RHI0_9ZZZZ</name>
<evidence type="ECO:0000259" key="1">
    <source>
        <dbReference type="Pfam" id="PF03235"/>
    </source>
</evidence>
<dbReference type="Pfam" id="PF03235">
    <property type="entry name" value="GmrSD_N"/>
    <property type="match status" value="1"/>
</dbReference>
<gene>
    <name evidence="2" type="ORF">EZS27_018604</name>
</gene>